<proteinExistence type="inferred from homology"/>
<evidence type="ECO:0000256" key="2">
    <source>
        <dbReference type="ARBA" id="ARBA00022448"/>
    </source>
</evidence>
<dbReference type="GO" id="GO:0016887">
    <property type="term" value="F:ATP hydrolysis activity"/>
    <property type="evidence" value="ECO:0007669"/>
    <property type="project" value="InterPro"/>
</dbReference>
<dbReference type="CDD" id="cd03268">
    <property type="entry name" value="ABC_BcrA_bacitracin_resist"/>
    <property type="match status" value="1"/>
</dbReference>
<dbReference type="GO" id="GO:0005524">
    <property type="term" value="F:ATP binding"/>
    <property type="evidence" value="ECO:0007669"/>
    <property type="project" value="UniProtKB-KW"/>
</dbReference>
<dbReference type="PROSITE" id="PS00211">
    <property type="entry name" value="ABC_TRANSPORTER_1"/>
    <property type="match status" value="1"/>
</dbReference>
<dbReference type="PROSITE" id="PS50893">
    <property type="entry name" value="ABC_TRANSPORTER_2"/>
    <property type="match status" value="1"/>
</dbReference>
<evidence type="ECO:0000256" key="3">
    <source>
        <dbReference type="ARBA" id="ARBA00022741"/>
    </source>
</evidence>
<gene>
    <name evidence="6" type="ORF">B5G26_02245</name>
</gene>
<dbReference type="InterPro" id="IPR027417">
    <property type="entry name" value="P-loop_NTPase"/>
</dbReference>
<keyword evidence="4" id="KW-0067">ATP-binding</keyword>
<dbReference type="Gene3D" id="3.40.50.300">
    <property type="entry name" value="P-loop containing nucleotide triphosphate hydrolases"/>
    <property type="match status" value="1"/>
</dbReference>
<dbReference type="InterPro" id="IPR003593">
    <property type="entry name" value="AAA+_ATPase"/>
</dbReference>
<name>A0A1Y3UHM0_9FIRM</name>
<dbReference type="PANTHER" id="PTHR43335:SF8">
    <property type="entry name" value="ABC TRANSPORTER, ATP-BINDING PROTEIN"/>
    <property type="match status" value="1"/>
</dbReference>
<dbReference type="SUPFAM" id="SSF52540">
    <property type="entry name" value="P-loop containing nucleoside triphosphate hydrolases"/>
    <property type="match status" value="1"/>
</dbReference>
<feature type="domain" description="ABC transporter" evidence="5">
    <location>
        <begin position="5"/>
        <end position="229"/>
    </location>
</feature>
<comment type="caution">
    <text evidence="6">The sequence shown here is derived from an EMBL/GenBank/DDBJ whole genome shotgun (WGS) entry which is preliminary data.</text>
</comment>
<evidence type="ECO:0000313" key="6">
    <source>
        <dbReference type="EMBL" id="OUN45859.1"/>
    </source>
</evidence>
<sequence>MEYILQTNNLSKVYGTKTVLNDVSIHVPKGSIYGLVGKNGAGKTTLMRIICGLTQQSAGNYTLLGKSNDDSARNRMGILIEKPGIYEHMTATENLRYFSLLFGIPSPDYDKILKMVGLQNAGKKKARTFSLGMKQRLGIAIALLGNPDFLILNEPINGLDPEGVYEMRKMLEELNQKHGITILIASHILSELYKLATNYAIIDGRRLIDEFSKETLEDACSSSVQISVEPDYPQDAKTLIASRYPDVRCEVLSNHSLRLHEKMNLADLNQYLVENKVRVCGLGANDEDMEKFFVEKLSRGKAV</sequence>
<dbReference type="InterPro" id="IPR003439">
    <property type="entry name" value="ABC_transporter-like_ATP-bd"/>
</dbReference>
<dbReference type="PANTHER" id="PTHR43335">
    <property type="entry name" value="ABC TRANSPORTER, ATP-BINDING PROTEIN"/>
    <property type="match status" value="1"/>
</dbReference>
<dbReference type="AlphaFoldDB" id="A0A1Y3UHM0"/>
<protein>
    <recommendedName>
        <fullName evidence="5">ABC transporter domain-containing protein</fullName>
    </recommendedName>
</protein>
<accession>A0A1Y3UHM0</accession>
<keyword evidence="3" id="KW-0547">Nucleotide-binding</keyword>
<dbReference type="Pfam" id="PF00005">
    <property type="entry name" value="ABC_tran"/>
    <property type="match status" value="1"/>
</dbReference>
<evidence type="ECO:0000256" key="1">
    <source>
        <dbReference type="ARBA" id="ARBA00005417"/>
    </source>
</evidence>
<evidence type="ECO:0000313" key="7">
    <source>
        <dbReference type="Proteomes" id="UP000195455"/>
    </source>
</evidence>
<dbReference type="EMBL" id="NFHM01000001">
    <property type="protein sequence ID" value="OUN45859.1"/>
    <property type="molecule type" value="Genomic_DNA"/>
</dbReference>
<reference evidence="7" key="1">
    <citation type="submission" date="2017-04" db="EMBL/GenBank/DDBJ databases">
        <title>Function of individual gut microbiota members based on whole genome sequencing of pure cultures obtained from chicken caecum.</title>
        <authorList>
            <person name="Medvecky M."/>
            <person name="Cejkova D."/>
            <person name="Polansky O."/>
            <person name="Karasova D."/>
            <person name="Kubasova T."/>
            <person name="Cizek A."/>
            <person name="Rychlik I."/>
        </authorList>
    </citation>
    <scope>NUCLEOTIDE SEQUENCE [LARGE SCALE GENOMIC DNA]</scope>
    <source>
        <strain evidence="7">An75</strain>
    </source>
</reference>
<evidence type="ECO:0000256" key="4">
    <source>
        <dbReference type="ARBA" id="ARBA00022840"/>
    </source>
</evidence>
<dbReference type="Proteomes" id="UP000195455">
    <property type="component" value="Unassembled WGS sequence"/>
</dbReference>
<comment type="similarity">
    <text evidence="1">Belongs to the ABC transporter superfamily.</text>
</comment>
<evidence type="ECO:0000259" key="5">
    <source>
        <dbReference type="PROSITE" id="PS50893"/>
    </source>
</evidence>
<organism evidence="6 7">
    <name type="scientific">Anaerotignum lactatifermentans</name>
    <dbReference type="NCBI Taxonomy" id="160404"/>
    <lineage>
        <taxon>Bacteria</taxon>
        <taxon>Bacillati</taxon>
        <taxon>Bacillota</taxon>
        <taxon>Clostridia</taxon>
        <taxon>Lachnospirales</taxon>
        <taxon>Anaerotignaceae</taxon>
        <taxon>Anaerotignum</taxon>
    </lineage>
</organism>
<dbReference type="InterPro" id="IPR017871">
    <property type="entry name" value="ABC_transporter-like_CS"/>
</dbReference>
<keyword evidence="2" id="KW-0813">Transport</keyword>
<dbReference type="RefSeq" id="WP_087988546.1">
    <property type="nucleotide sequence ID" value="NZ_NFHM01000001.1"/>
</dbReference>
<dbReference type="SMART" id="SM00382">
    <property type="entry name" value="AAA"/>
    <property type="match status" value="1"/>
</dbReference>